<dbReference type="EMBL" id="CP060286">
    <property type="protein sequence ID" value="QNK39642.1"/>
    <property type="molecule type" value="Genomic_DNA"/>
</dbReference>
<evidence type="ECO:0000256" key="1">
    <source>
        <dbReference type="SAM" id="Phobius"/>
    </source>
</evidence>
<dbReference type="Proteomes" id="UP000469440">
    <property type="component" value="Unassembled WGS sequence"/>
</dbReference>
<keyword evidence="1" id="KW-1133">Transmembrane helix</keyword>
<evidence type="ECO:0000313" key="3">
    <source>
        <dbReference type="EMBL" id="QNK39642.1"/>
    </source>
</evidence>
<gene>
    <name evidence="2" type="ORF">CAFE_29370</name>
    <name evidence="3" type="ORF">HCR03_12970</name>
</gene>
<evidence type="ECO:0000313" key="5">
    <source>
        <dbReference type="Proteomes" id="UP000515909"/>
    </source>
</evidence>
<feature type="transmembrane region" description="Helical" evidence="1">
    <location>
        <begin position="78"/>
        <end position="101"/>
    </location>
</feature>
<name>A0A6N8I2S9_9FIRM</name>
<evidence type="ECO:0000313" key="2">
    <source>
        <dbReference type="EMBL" id="MVB12205.1"/>
    </source>
</evidence>
<evidence type="ECO:0008006" key="6">
    <source>
        <dbReference type="Google" id="ProtNLM"/>
    </source>
</evidence>
<dbReference type="Proteomes" id="UP000515909">
    <property type="component" value="Chromosome"/>
</dbReference>
<dbReference type="EMBL" id="VWXL01000084">
    <property type="protein sequence ID" value="MVB12205.1"/>
    <property type="molecule type" value="Genomic_DNA"/>
</dbReference>
<protein>
    <recommendedName>
        <fullName evidence="6">DUF1700 domain-containing protein</fullName>
    </recommendedName>
</protein>
<dbReference type="OrthoDB" id="2085884at2"/>
<sequence>MTEKQYLAEVSVVLRRSGMPGKIRKRLEADLASDFSARLERGETAGEIVRSMGAPENLAAEFIAENGGVKVRTPAEKALLICGVLSAVLTAAAGLYLAVIFDFAFRIQMWLNGRDAAESGQTVIGGADGPTAIFVASQPNPLLWLLFGFFLAACILCFILYARLRKNR</sequence>
<organism evidence="2 4">
    <name type="scientific">Caproicibacter fermentans</name>
    <dbReference type="NCBI Taxonomy" id="2576756"/>
    <lineage>
        <taxon>Bacteria</taxon>
        <taxon>Bacillati</taxon>
        <taxon>Bacillota</taxon>
        <taxon>Clostridia</taxon>
        <taxon>Eubacteriales</taxon>
        <taxon>Acutalibacteraceae</taxon>
        <taxon>Caproicibacter</taxon>
    </lineage>
</organism>
<reference evidence="2 4" key="1">
    <citation type="submission" date="2019-09" db="EMBL/GenBank/DDBJ databases">
        <title>Genome sequence of Clostridium sp. EA1.</title>
        <authorList>
            <person name="Poehlein A."/>
            <person name="Bengelsdorf F.R."/>
            <person name="Daniel R."/>
        </authorList>
    </citation>
    <scope>NUCLEOTIDE SEQUENCE [LARGE SCALE GENOMIC DNA]</scope>
    <source>
        <strain evidence="2 4">EA1</strain>
    </source>
</reference>
<feature type="transmembrane region" description="Helical" evidence="1">
    <location>
        <begin position="142"/>
        <end position="162"/>
    </location>
</feature>
<reference evidence="3 5" key="2">
    <citation type="submission" date="2020-08" db="EMBL/GenBank/DDBJ databases">
        <title>The isolate Caproiciproducens sp. 7D4C2 produces n-caproate at mildly acidic conditions from hexoses: genome and rBOX comparison with related strains and chain-elongating bacteria.</title>
        <authorList>
            <person name="Esquivel-Elizondo S."/>
            <person name="Bagci C."/>
            <person name="Temovska M."/>
            <person name="Jeon B.S."/>
            <person name="Bessarab I."/>
            <person name="Williams R.B.H."/>
            <person name="Huson D.H."/>
            <person name="Angenent L.T."/>
        </authorList>
    </citation>
    <scope>NUCLEOTIDE SEQUENCE [LARGE SCALE GENOMIC DNA]</scope>
    <source>
        <strain evidence="3 5">7D4C2</strain>
    </source>
</reference>
<accession>A0A7G8T7Q1</accession>
<keyword evidence="1" id="KW-0472">Membrane</keyword>
<evidence type="ECO:0000313" key="4">
    <source>
        <dbReference type="Proteomes" id="UP000469440"/>
    </source>
</evidence>
<dbReference type="AlphaFoldDB" id="A0A6N8I2S9"/>
<dbReference type="KEGG" id="cfem:HCR03_12970"/>
<accession>A0A6N8I2S9</accession>
<keyword evidence="4" id="KW-1185">Reference proteome</keyword>
<proteinExistence type="predicted"/>
<keyword evidence="1" id="KW-0812">Transmembrane</keyword>
<dbReference type="RefSeq" id="WP_066646792.1">
    <property type="nucleotide sequence ID" value="NZ_CP060286.1"/>
</dbReference>